<comment type="caution">
    <text evidence="1">The sequence shown here is derived from an EMBL/GenBank/DDBJ whole genome shotgun (WGS) entry which is preliminary data.</text>
</comment>
<reference evidence="1 2" key="1">
    <citation type="journal article" date="2019" name="Sci. Rep.">
        <title>Orb-weaving spider Araneus ventricosus genome elucidates the spidroin gene catalogue.</title>
        <authorList>
            <person name="Kono N."/>
            <person name="Nakamura H."/>
            <person name="Ohtoshi R."/>
            <person name="Moran D.A.P."/>
            <person name="Shinohara A."/>
            <person name="Yoshida Y."/>
            <person name="Fujiwara M."/>
            <person name="Mori M."/>
            <person name="Tomita M."/>
            <person name="Arakawa K."/>
        </authorList>
    </citation>
    <scope>NUCLEOTIDE SEQUENCE [LARGE SCALE GENOMIC DNA]</scope>
</reference>
<gene>
    <name evidence="1" type="ORF">AVEN_84201_1</name>
</gene>
<evidence type="ECO:0000313" key="2">
    <source>
        <dbReference type="Proteomes" id="UP000499080"/>
    </source>
</evidence>
<dbReference type="EMBL" id="BGPR01025433">
    <property type="protein sequence ID" value="GBN94325.1"/>
    <property type="molecule type" value="Genomic_DNA"/>
</dbReference>
<evidence type="ECO:0000313" key="1">
    <source>
        <dbReference type="EMBL" id="GBN94325.1"/>
    </source>
</evidence>
<protein>
    <submittedName>
        <fullName evidence="1">Uncharacterized protein</fullName>
    </submittedName>
</protein>
<sequence length="140" mass="15743">MANITRGSNLTLGNFLRTSRNPAFRHLGRRLVLTVVESKKRARGLTLINIIKHMEGSSMWKMGIVLEQGLPQIPFNSRTPKPAVIGHVTCKLVWRISAGHCSESGKKAVGRVVIKRVLGVERRDERPSIPIREMFLLHQS</sequence>
<dbReference type="Proteomes" id="UP000499080">
    <property type="component" value="Unassembled WGS sequence"/>
</dbReference>
<keyword evidence="2" id="KW-1185">Reference proteome</keyword>
<accession>A0A4Y2T599</accession>
<organism evidence="1 2">
    <name type="scientific">Araneus ventricosus</name>
    <name type="common">Orbweaver spider</name>
    <name type="synonym">Epeira ventricosa</name>
    <dbReference type="NCBI Taxonomy" id="182803"/>
    <lineage>
        <taxon>Eukaryota</taxon>
        <taxon>Metazoa</taxon>
        <taxon>Ecdysozoa</taxon>
        <taxon>Arthropoda</taxon>
        <taxon>Chelicerata</taxon>
        <taxon>Arachnida</taxon>
        <taxon>Araneae</taxon>
        <taxon>Araneomorphae</taxon>
        <taxon>Entelegynae</taxon>
        <taxon>Araneoidea</taxon>
        <taxon>Araneidae</taxon>
        <taxon>Araneus</taxon>
    </lineage>
</organism>
<dbReference type="AlphaFoldDB" id="A0A4Y2T599"/>
<proteinExistence type="predicted"/>
<name>A0A4Y2T599_ARAVE</name>